<proteinExistence type="predicted"/>
<dbReference type="STRING" id="708126.BW727_101731"/>
<sequence length="117" mass="13184">MAIKIEAFTNSIATCMDVVKKIRADGVPKEKILIITNYACREAIILNYDLRDDDGHIFSTHTLLNNVRNIITLPTYQAATLNYFSPERLVDPVTLLYKEQIESGGIVIAILEDPYLV</sequence>
<organism evidence="1 2">
    <name type="scientific">Jeotgalibaca dankookensis</name>
    <dbReference type="NCBI Taxonomy" id="708126"/>
    <lineage>
        <taxon>Bacteria</taxon>
        <taxon>Bacillati</taxon>
        <taxon>Bacillota</taxon>
        <taxon>Bacilli</taxon>
        <taxon>Lactobacillales</taxon>
        <taxon>Carnobacteriaceae</taxon>
        <taxon>Jeotgalibaca</taxon>
    </lineage>
</organism>
<gene>
    <name evidence="1" type="ORF">BW727_101731</name>
</gene>
<dbReference type="KEGG" id="jda:BW727_101731"/>
<evidence type="ECO:0000313" key="2">
    <source>
        <dbReference type="Proteomes" id="UP000188993"/>
    </source>
</evidence>
<dbReference type="RefSeq" id="WP_062471121.1">
    <property type="nucleotide sequence ID" value="NZ_BBYN01000027.1"/>
</dbReference>
<protein>
    <submittedName>
        <fullName evidence="1">Uncharacterized protein</fullName>
    </submittedName>
</protein>
<keyword evidence="2" id="KW-1185">Reference proteome</keyword>
<dbReference type="Proteomes" id="UP000188993">
    <property type="component" value="Chromosome"/>
</dbReference>
<evidence type="ECO:0000313" key="1">
    <source>
        <dbReference type="EMBL" id="AQS54096.1"/>
    </source>
</evidence>
<dbReference type="EMBL" id="CP019728">
    <property type="protein sequence ID" value="AQS54096.1"/>
    <property type="molecule type" value="Genomic_DNA"/>
</dbReference>
<dbReference type="OrthoDB" id="2166494at2"/>
<accession>A0A1S6IRC4</accession>
<dbReference type="AlphaFoldDB" id="A0A1S6IRC4"/>
<name>A0A1S6IRC4_9LACT</name>
<reference evidence="1 2" key="1">
    <citation type="journal article" date="2014" name="Int. J. Syst. Evol. Microbiol.">
        <title>Jeotgalibaca dankookensis gen. nov., sp. nov., a member of the family Carnobacteriaceae, isolated from seujeot (Korean traditional food).</title>
        <authorList>
            <person name="Lee D.G."/>
            <person name="Trujillo M.E."/>
            <person name="Kang H."/>
            <person name="Ahn T.Y."/>
        </authorList>
    </citation>
    <scope>NUCLEOTIDE SEQUENCE [LARGE SCALE GENOMIC DNA]</scope>
    <source>
        <strain evidence="1 2">EX-07</strain>
    </source>
</reference>